<protein>
    <recommendedName>
        <fullName evidence="3">CBM2 domain-containing protein</fullName>
    </recommendedName>
</protein>
<feature type="compositionally biased region" description="Gly residues" evidence="1">
    <location>
        <begin position="165"/>
        <end position="176"/>
    </location>
</feature>
<keyword evidence="2" id="KW-0812">Transmembrane</keyword>
<evidence type="ECO:0000313" key="4">
    <source>
        <dbReference type="EMBL" id="GAA1751642.1"/>
    </source>
</evidence>
<dbReference type="SUPFAM" id="SSF49384">
    <property type="entry name" value="Carbohydrate-binding domain"/>
    <property type="match status" value="1"/>
</dbReference>
<feature type="region of interest" description="Disordered" evidence="1">
    <location>
        <begin position="1"/>
        <end position="92"/>
    </location>
</feature>
<accession>A0ABN2KB07</accession>
<evidence type="ECO:0000256" key="1">
    <source>
        <dbReference type="SAM" id="MobiDB-lite"/>
    </source>
</evidence>
<feature type="compositionally biased region" description="Low complexity" evidence="1">
    <location>
        <begin position="40"/>
        <end position="52"/>
    </location>
</feature>
<dbReference type="RefSeq" id="WP_344079980.1">
    <property type="nucleotide sequence ID" value="NZ_BAAALS010000009.1"/>
</dbReference>
<evidence type="ECO:0000259" key="3">
    <source>
        <dbReference type="SMART" id="SM00637"/>
    </source>
</evidence>
<feature type="compositionally biased region" description="Basic and acidic residues" evidence="1">
    <location>
        <begin position="55"/>
        <end position="67"/>
    </location>
</feature>
<keyword evidence="2" id="KW-0472">Membrane</keyword>
<gene>
    <name evidence="4" type="ORF">GCM10009681_23340</name>
</gene>
<sequence>MGEGSEDAPPRPRRSSLLASIGEVENPAEARPRGESRNVAQEAAPAAEAGGKARAKPELMNDGERLVAFDPVDADDRPATGEPGERKPPTDPFAEFEAALAQAFPPPVAPTPPRRAAISGRQAKWIAGGAALILVVAALIVVGWPGRACCGRLDAPPAARPTGAPGIGPGAPGAGNAGPSNPPTNASGQPTGAPQASPPPAAGAPAAPQPSSARGGAAGTAAAPTSGAAPQADTGGLTATYRTSKPSLLGLLGYQGEITVRNPTSAPRGSWTVVVELAGDNQVRRAYGSVQWRTYGDGRYWFGPLDEGTIEPGGSYTFAFDVEGLFTGRPVSCTVDDSPCG</sequence>
<keyword evidence="2" id="KW-1133">Transmembrane helix</keyword>
<keyword evidence="5" id="KW-1185">Reference proteome</keyword>
<feature type="compositionally biased region" description="Low complexity" evidence="1">
    <location>
        <begin position="177"/>
        <end position="195"/>
    </location>
</feature>
<evidence type="ECO:0000313" key="5">
    <source>
        <dbReference type="Proteomes" id="UP001500655"/>
    </source>
</evidence>
<feature type="domain" description="CBM2" evidence="3">
    <location>
        <begin position="237"/>
        <end position="340"/>
    </location>
</feature>
<dbReference type="Proteomes" id="UP001500655">
    <property type="component" value="Unassembled WGS sequence"/>
</dbReference>
<name>A0ABN2KB07_9ACTN</name>
<reference evidence="4 5" key="1">
    <citation type="journal article" date="2019" name="Int. J. Syst. Evol. Microbiol.">
        <title>The Global Catalogue of Microorganisms (GCM) 10K type strain sequencing project: providing services to taxonomists for standard genome sequencing and annotation.</title>
        <authorList>
            <consortium name="The Broad Institute Genomics Platform"/>
            <consortium name="The Broad Institute Genome Sequencing Center for Infectious Disease"/>
            <person name="Wu L."/>
            <person name="Ma J."/>
        </authorList>
    </citation>
    <scope>NUCLEOTIDE SEQUENCE [LARGE SCALE GENOMIC DNA]</scope>
    <source>
        <strain evidence="4 5">JCM 13249</strain>
    </source>
</reference>
<evidence type="ECO:0000256" key="2">
    <source>
        <dbReference type="SAM" id="Phobius"/>
    </source>
</evidence>
<feature type="region of interest" description="Disordered" evidence="1">
    <location>
        <begin position="160"/>
        <end position="240"/>
    </location>
</feature>
<dbReference type="InterPro" id="IPR001919">
    <property type="entry name" value="CBD2"/>
</dbReference>
<dbReference type="InterPro" id="IPR012291">
    <property type="entry name" value="CBM2_carb-bd_dom_sf"/>
</dbReference>
<dbReference type="SMART" id="SM00637">
    <property type="entry name" value="CBD_II"/>
    <property type="match status" value="1"/>
</dbReference>
<dbReference type="InterPro" id="IPR008965">
    <property type="entry name" value="CBM2/CBM3_carb-bd_dom_sf"/>
</dbReference>
<proteinExistence type="predicted"/>
<feature type="compositionally biased region" description="Low complexity" evidence="1">
    <location>
        <begin position="203"/>
        <end position="232"/>
    </location>
</feature>
<comment type="caution">
    <text evidence="4">The sequence shown here is derived from an EMBL/GenBank/DDBJ whole genome shotgun (WGS) entry which is preliminary data.</text>
</comment>
<dbReference type="Gene3D" id="2.60.40.290">
    <property type="match status" value="1"/>
</dbReference>
<dbReference type="EMBL" id="BAAALS010000009">
    <property type="protein sequence ID" value="GAA1751642.1"/>
    <property type="molecule type" value="Genomic_DNA"/>
</dbReference>
<organism evidence="4 5">
    <name type="scientific">Luedemannella helvata</name>
    <dbReference type="NCBI Taxonomy" id="349315"/>
    <lineage>
        <taxon>Bacteria</taxon>
        <taxon>Bacillati</taxon>
        <taxon>Actinomycetota</taxon>
        <taxon>Actinomycetes</taxon>
        <taxon>Micromonosporales</taxon>
        <taxon>Micromonosporaceae</taxon>
        <taxon>Luedemannella</taxon>
    </lineage>
</organism>
<feature type="compositionally biased region" description="Basic and acidic residues" evidence="1">
    <location>
        <begin position="74"/>
        <end position="89"/>
    </location>
</feature>
<feature type="transmembrane region" description="Helical" evidence="2">
    <location>
        <begin position="125"/>
        <end position="144"/>
    </location>
</feature>